<evidence type="ECO:0000259" key="5">
    <source>
        <dbReference type="Pfam" id="PF13458"/>
    </source>
</evidence>
<comment type="similarity">
    <text evidence="1">Belongs to the leucine-binding protein family.</text>
</comment>
<dbReference type="Gene3D" id="3.40.50.2300">
    <property type="match status" value="2"/>
</dbReference>
<dbReference type="EMBL" id="DWWB01000080">
    <property type="protein sequence ID" value="HJC67713.1"/>
    <property type="molecule type" value="Genomic_DNA"/>
</dbReference>
<organism evidence="6 7">
    <name type="scientific">Candidatus Enterocloster excrementigallinarum</name>
    <dbReference type="NCBI Taxonomy" id="2838558"/>
    <lineage>
        <taxon>Bacteria</taxon>
        <taxon>Bacillati</taxon>
        <taxon>Bacillota</taxon>
        <taxon>Clostridia</taxon>
        <taxon>Lachnospirales</taxon>
        <taxon>Lachnospiraceae</taxon>
        <taxon>Enterocloster</taxon>
    </lineage>
</organism>
<dbReference type="AlphaFoldDB" id="A0A9D2PUT6"/>
<dbReference type="InterPro" id="IPR051010">
    <property type="entry name" value="BCAA_transport"/>
</dbReference>
<dbReference type="CDD" id="cd06340">
    <property type="entry name" value="PBP1_ABC_ligand_binding-like"/>
    <property type="match status" value="1"/>
</dbReference>
<dbReference type="PROSITE" id="PS51257">
    <property type="entry name" value="PROKAR_LIPOPROTEIN"/>
    <property type="match status" value="1"/>
</dbReference>
<dbReference type="SUPFAM" id="SSF53822">
    <property type="entry name" value="Periplasmic binding protein-like I"/>
    <property type="match status" value="1"/>
</dbReference>
<dbReference type="InterPro" id="IPR028082">
    <property type="entry name" value="Peripla_BP_I"/>
</dbReference>
<name>A0A9D2PUT6_9FIRM</name>
<dbReference type="GO" id="GO:0006865">
    <property type="term" value="P:amino acid transport"/>
    <property type="evidence" value="ECO:0007669"/>
    <property type="project" value="UniProtKB-KW"/>
</dbReference>
<dbReference type="InterPro" id="IPR028081">
    <property type="entry name" value="Leu-bd"/>
</dbReference>
<evidence type="ECO:0000256" key="3">
    <source>
        <dbReference type="ARBA" id="ARBA00022729"/>
    </source>
</evidence>
<accession>A0A9D2PUT6</accession>
<proteinExistence type="inferred from homology"/>
<dbReference type="InterPro" id="IPR000709">
    <property type="entry name" value="Leu_Ile_Val-bd"/>
</dbReference>
<keyword evidence="3" id="KW-0732">Signal</keyword>
<dbReference type="PRINTS" id="PR00337">
    <property type="entry name" value="LEUILEVALBP"/>
</dbReference>
<comment type="caution">
    <text evidence="6">The sequence shown here is derived from an EMBL/GenBank/DDBJ whole genome shotgun (WGS) entry which is preliminary data.</text>
</comment>
<gene>
    <name evidence="6" type="ORF">H9931_13555</name>
</gene>
<dbReference type="PANTHER" id="PTHR30483:SF37">
    <property type="entry name" value="ABC TRANSPORTER SUBSTRATE-BINDING PROTEIN"/>
    <property type="match status" value="1"/>
</dbReference>
<evidence type="ECO:0000256" key="2">
    <source>
        <dbReference type="ARBA" id="ARBA00022448"/>
    </source>
</evidence>
<reference evidence="6" key="2">
    <citation type="submission" date="2021-04" db="EMBL/GenBank/DDBJ databases">
        <authorList>
            <person name="Gilroy R."/>
        </authorList>
    </citation>
    <scope>NUCLEOTIDE SEQUENCE</scope>
    <source>
        <strain evidence="6">CHK198-12963</strain>
    </source>
</reference>
<dbReference type="Pfam" id="PF13458">
    <property type="entry name" value="Peripla_BP_6"/>
    <property type="match status" value="1"/>
</dbReference>
<feature type="domain" description="Leucine-binding protein" evidence="5">
    <location>
        <begin position="57"/>
        <end position="382"/>
    </location>
</feature>
<evidence type="ECO:0000256" key="1">
    <source>
        <dbReference type="ARBA" id="ARBA00010062"/>
    </source>
</evidence>
<keyword evidence="4" id="KW-0029">Amino-acid transport</keyword>
<dbReference type="PANTHER" id="PTHR30483">
    <property type="entry name" value="LEUCINE-SPECIFIC-BINDING PROTEIN"/>
    <property type="match status" value="1"/>
</dbReference>
<evidence type="ECO:0000313" key="7">
    <source>
        <dbReference type="Proteomes" id="UP000823863"/>
    </source>
</evidence>
<reference evidence="6" key="1">
    <citation type="journal article" date="2021" name="PeerJ">
        <title>Extensive microbial diversity within the chicken gut microbiome revealed by metagenomics and culture.</title>
        <authorList>
            <person name="Gilroy R."/>
            <person name="Ravi A."/>
            <person name="Getino M."/>
            <person name="Pursley I."/>
            <person name="Horton D.L."/>
            <person name="Alikhan N.F."/>
            <person name="Baker D."/>
            <person name="Gharbi K."/>
            <person name="Hall N."/>
            <person name="Watson M."/>
            <person name="Adriaenssens E.M."/>
            <person name="Foster-Nyarko E."/>
            <person name="Jarju S."/>
            <person name="Secka A."/>
            <person name="Antonio M."/>
            <person name="Oren A."/>
            <person name="Chaudhuri R.R."/>
            <person name="La Ragione R."/>
            <person name="Hildebrand F."/>
            <person name="Pallen M.J."/>
        </authorList>
    </citation>
    <scope>NUCLEOTIDE SEQUENCE</scope>
    <source>
        <strain evidence="6">CHK198-12963</strain>
    </source>
</reference>
<evidence type="ECO:0000256" key="4">
    <source>
        <dbReference type="ARBA" id="ARBA00022970"/>
    </source>
</evidence>
<protein>
    <submittedName>
        <fullName evidence="6">ABC transporter substrate-binding protein</fullName>
    </submittedName>
</protein>
<sequence>MKGKRLTLLAAFGVLICLGLAGCLERSRGDDRQQSVPFAQSSQQQYETEREQLRGEPIRIGVIYALSGNNAAIGTNILRGIDFAVEDINTAGGVKGRPIEIVRGDSQGDPDAARRVAEQLITRERVHAVIGCHQSTLTEVVFQVCEQYHVPMITAISTVDSISSHNYQYAFRLCPMNSLYVENMFMYLRDQEKRTGHRVKTIAVFADDSMIGQETIRCTRIYAPQYGMEIVKEIQYGQGSADLTDKIVQLKEAKADAVLAESYVSDAILLMKTMRELDYQPPILIAKANGFVDPSFIPAAGDSANGLTSVVEWNPDLIKGQEINQRFREVFGIDMNGHSAEAYTAVWTFKTAFEQAGTDEGEVVRDALATIDIQGSFPGGPEIILPYDRIKFENHELNGVMYYNNNTYASVAIAQIQDGEYKTVWPLEYANQEIIYPAAYR</sequence>
<keyword evidence="2" id="KW-0813">Transport</keyword>
<dbReference type="Proteomes" id="UP000823863">
    <property type="component" value="Unassembled WGS sequence"/>
</dbReference>
<evidence type="ECO:0000313" key="6">
    <source>
        <dbReference type="EMBL" id="HJC67713.1"/>
    </source>
</evidence>